<evidence type="ECO:0000313" key="1">
    <source>
        <dbReference type="EMBL" id="KRX87971.1"/>
    </source>
</evidence>
<name>A0A0V0XJX5_9BILA</name>
<dbReference type="EMBL" id="JYDQ01004845">
    <property type="protein sequence ID" value="KRX87971.1"/>
    <property type="molecule type" value="Genomic_DNA"/>
</dbReference>
<feature type="non-terminal residue" evidence="1">
    <location>
        <position position="1"/>
    </location>
</feature>
<protein>
    <submittedName>
        <fullName evidence="1">Uncharacterized protein</fullName>
    </submittedName>
</protein>
<comment type="caution">
    <text evidence="1">The sequence shown here is derived from an EMBL/GenBank/DDBJ whole genome shotgun (WGS) entry which is preliminary data.</text>
</comment>
<accession>A0A0V0XJX5</accession>
<gene>
    <name evidence="1" type="ORF">T12_1385</name>
</gene>
<dbReference type="Proteomes" id="UP000054783">
    <property type="component" value="Unassembled WGS sequence"/>
</dbReference>
<dbReference type="AlphaFoldDB" id="A0A0V0XJX5"/>
<reference evidence="1 2" key="1">
    <citation type="submission" date="2015-01" db="EMBL/GenBank/DDBJ databases">
        <title>Evolution of Trichinella species and genotypes.</title>
        <authorList>
            <person name="Korhonen P.K."/>
            <person name="Edoardo P."/>
            <person name="Giuseppe L.R."/>
            <person name="Gasser R.B."/>
        </authorList>
    </citation>
    <scope>NUCLEOTIDE SEQUENCE [LARGE SCALE GENOMIC DNA]</scope>
    <source>
        <strain evidence="1">ISS2496</strain>
    </source>
</reference>
<sequence>LSRYAEEDIATDARRQEKFRDGLQADIKLALLVHDFADFATLVNKAINVETGLQEYQSSHRRNHDTGSSSG</sequence>
<proteinExistence type="predicted"/>
<evidence type="ECO:0000313" key="2">
    <source>
        <dbReference type="Proteomes" id="UP000054783"/>
    </source>
</evidence>
<keyword evidence="2" id="KW-1185">Reference proteome</keyword>
<feature type="non-terminal residue" evidence="1">
    <location>
        <position position="71"/>
    </location>
</feature>
<organism evidence="1 2">
    <name type="scientific">Trichinella patagoniensis</name>
    <dbReference type="NCBI Taxonomy" id="990121"/>
    <lineage>
        <taxon>Eukaryota</taxon>
        <taxon>Metazoa</taxon>
        <taxon>Ecdysozoa</taxon>
        <taxon>Nematoda</taxon>
        <taxon>Enoplea</taxon>
        <taxon>Dorylaimia</taxon>
        <taxon>Trichinellida</taxon>
        <taxon>Trichinellidae</taxon>
        <taxon>Trichinella</taxon>
    </lineage>
</organism>